<keyword evidence="4 6" id="KW-0067">ATP-binding</keyword>
<comment type="similarity">
    <text evidence="1">Belongs to the ABC transporter superfamily.</text>
</comment>
<reference evidence="6 7" key="1">
    <citation type="submission" date="2020-06" db="EMBL/GenBank/DDBJ databases">
        <title>Pseudomonas eucalypticola sp. nov., an endophyte of Eucalyptus dunnii leaves with biocontrol ability of eucalyptus leaf blight.</title>
        <authorList>
            <person name="Liu Y."/>
            <person name="Song Z."/>
            <person name="Zeng H."/>
            <person name="Lu M."/>
            <person name="Wang X."/>
            <person name="Lian X."/>
            <person name="Zhang Q."/>
        </authorList>
    </citation>
    <scope>NUCLEOTIDE SEQUENCE [LARGE SCALE GENOMIC DNA]</scope>
    <source>
        <strain evidence="6 7">NP-1</strain>
    </source>
</reference>
<dbReference type="PANTHER" id="PTHR42794:SF2">
    <property type="entry name" value="ABC TRANSPORTER ATP-BINDING PROTEIN"/>
    <property type="match status" value="1"/>
</dbReference>
<evidence type="ECO:0000256" key="3">
    <source>
        <dbReference type="ARBA" id="ARBA00022741"/>
    </source>
</evidence>
<evidence type="ECO:0000256" key="4">
    <source>
        <dbReference type="ARBA" id="ARBA00022840"/>
    </source>
</evidence>
<dbReference type="GO" id="GO:0005524">
    <property type="term" value="F:ATP binding"/>
    <property type="evidence" value="ECO:0007669"/>
    <property type="project" value="UniProtKB-KW"/>
</dbReference>
<keyword evidence="3" id="KW-0547">Nucleotide-binding</keyword>
<dbReference type="KEGG" id="pez:HWQ56_20200"/>
<dbReference type="Gene3D" id="3.40.50.300">
    <property type="entry name" value="P-loop containing nucleotide triphosphate hydrolases"/>
    <property type="match status" value="1"/>
</dbReference>
<organism evidence="6 7">
    <name type="scientific">Pseudomonas eucalypticola</name>
    <dbReference type="NCBI Taxonomy" id="2599595"/>
    <lineage>
        <taxon>Bacteria</taxon>
        <taxon>Pseudomonadati</taxon>
        <taxon>Pseudomonadota</taxon>
        <taxon>Gammaproteobacteria</taxon>
        <taxon>Pseudomonadales</taxon>
        <taxon>Pseudomonadaceae</taxon>
        <taxon>Pseudomonas</taxon>
    </lineage>
</organism>
<gene>
    <name evidence="6" type="ORF">HWQ56_20200</name>
</gene>
<keyword evidence="7" id="KW-1185">Reference proteome</keyword>
<feature type="domain" description="ABC transporter" evidence="5">
    <location>
        <begin position="3"/>
        <end position="235"/>
    </location>
</feature>
<dbReference type="InterPro" id="IPR003439">
    <property type="entry name" value="ABC_transporter-like_ATP-bd"/>
</dbReference>
<dbReference type="RefSeq" id="WP_176571618.1">
    <property type="nucleotide sequence ID" value="NZ_CP056030.1"/>
</dbReference>
<dbReference type="Pfam" id="PF00005">
    <property type="entry name" value="ABC_tran"/>
    <property type="match status" value="1"/>
</dbReference>
<evidence type="ECO:0000259" key="5">
    <source>
        <dbReference type="PROSITE" id="PS50893"/>
    </source>
</evidence>
<dbReference type="AlphaFoldDB" id="A0A7D5H7F6"/>
<dbReference type="InterPro" id="IPR003593">
    <property type="entry name" value="AAA+_ATPase"/>
</dbReference>
<evidence type="ECO:0000313" key="7">
    <source>
        <dbReference type="Proteomes" id="UP000509568"/>
    </source>
</evidence>
<keyword evidence="2" id="KW-0813">Transport</keyword>
<dbReference type="Proteomes" id="UP000509568">
    <property type="component" value="Chromosome"/>
</dbReference>
<dbReference type="FunFam" id="3.40.50.300:FF:000134">
    <property type="entry name" value="Iron-enterobactin ABC transporter ATP-binding protein"/>
    <property type="match status" value="1"/>
</dbReference>
<proteinExistence type="inferred from homology"/>
<evidence type="ECO:0000256" key="2">
    <source>
        <dbReference type="ARBA" id="ARBA00022448"/>
    </source>
</evidence>
<protein>
    <submittedName>
        <fullName evidence="6">ABC transporter ATP-binding protein</fullName>
    </submittedName>
</protein>
<accession>A0A7D5H7F6</accession>
<dbReference type="EMBL" id="CP056030">
    <property type="protein sequence ID" value="QKZ05983.1"/>
    <property type="molecule type" value="Genomic_DNA"/>
</dbReference>
<dbReference type="PANTHER" id="PTHR42794">
    <property type="entry name" value="HEMIN IMPORT ATP-BINDING PROTEIN HMUV"/>
    <property type="match status" value="1"/>
</dbReference>
<dbReference type="GO" id="GO:0016887">
    <property type="term" value="F:ATP hydrolysis activity"/>
    <property type="evidence" value="ECO:0007669"/>
    <property type="project" value="InterPro"/>
</dbReference>
<evidence type="ECO:0000256" key="1">
    <source>
        <dbReference type="ARBA" id="ARBA00005417"/>
    </source>
</evidence>
<sequence length="253" mass="27764">MSLTADQVGWNAAGQMIIDDITLTLPERGTLGLIGPNGSGKSTLLRLLAGLRPPSRGSVSLDDRPLPEWPRKAVARRVAMVEQQAATEVDVRVQDIVRLGRTPHRGALTPWTREDQRIVDQALAQTGLAPLRDRCWHSLSGGERQRTQIARALAQCPSELLLDEPTNHLDIQHQLQLLQLIQALPVTCVMALHDLNLAAMYCDRLVLLHRGRVVASGTPAHVLTAPMIARVYGVRAQVSIGAHHGRPHIQYLP</sequence>
<evidence type="ECO:0000313" key="6">
    <source>
        <dbReference type="EMBL" id="QKZ05983.1"/>
    </source>
</evidence>
<dbReference type="InterPro" id="IPR027417">
    <property type="entry name" value="P-loop_NTPase"/>
</dbReference>
<dbReference type="PROSITE" id="PS50893">
    <property type="entry name" value="ABC_TRANSPORTER_2"/>
    <property type="match status" value="1"/>
</dbReference>
<dbReference type="CDD" id="cd03214">
    <property type="entry name" value="ABC_Iron-Siderophores_B12_Hemin"/>
    <property type="match status" value="1"/>
</dbReference>
<name>A0A7D5H7F6_9PSED</name>
<dbReference type="SMART" id="SM00382">
    <property type="entry name" value="AAA"/>
    <property type="match status" value="1"/>
</dbReference>
<dbReference type="SUPFAM" id="SSF52540">
    <property type="entry name" value="P-loop containing nucleoside triphosphate hydrolases"/>
    <property type="match status" value="1"/>
</dbReference>